<dbReference type="AlphaFoldDB" id="A0AAI8C637"/>
<feature type="domain" description="GmrSD restriction endonucleases N-terminal" evidence="1">
    <location>
        <begin position="11"/>
        <end position="225"/>
    </location>
</feature>
<name>A0AAI8C637_9FLAO</name>
<proteinExistence type="predicted"/>
<dbReference type="KEGG" id="mod:AS202_10970"/>
<dbReference type="Proteomes" id="UP000069030">
    <property type="component" value="Chromosome"/>
</dbReference>
<dbReference type="InterPro" id="IPR004919">
    <property type="entry name" value="GmrSD_N"/>
</dbReference>
<protein>
    <recommendedName>
        <fullName evidence="1">GmrSD restriction endonucleases N-terminal domain-containing protein</fullName>
    </recommendedName>
</protein>
<evidence type="ECO:0000313" key="2">
    <source>
        <dbReference type="EMBL" id="ALU26636.1"/>
    </source>
</evidence>
<evidence type="ECO:0000313" key="3">
    <source>
        <dbReference type="Proteomes" id="UP000069030"/>
    </source>
</evidence>
<organism evidence="2 3">
    <name type="scientific">Myroides odoratimimus</name>
    <dbReference type="NCBI Taxonomy" id="76832"/>
    <lineage>
        <taxon>Bacteria</taxon>
        <taxon>Pseudomonadati</taxon>
        <taxon>Bacteroidota</taxon>
        <taxon>Flavobacteriia</taxon>
        <taxon>Flavobacteriales</taxon>
        <taxon>Flavobacteriaceae</taxon>
        <taxon>Myroides</taxon>
    </lineage>
</organism>
<gene>
    <name evidence="2" type="ORF">AS202_10970</name>
</gene>
<evidence type="ECO:0000259" key="1">
    <source>
        <dbReference type="Pfam" id="PF03235"/>
    </source>
</evidence>
<sequence length="756" mass="89480">MEVNKTYSFWSLIKDQKINIPIIQRDYVQGRLNEQEKRERFLNTIKNHLVDNKKLHLDFVYGKIDNGFFYPIDGQQRLTTLFLIHWYFALKEKESCPNELLRFEYDTRISSREFCKALITHEIVIPMRVGEDFFIEYLKNKGWFVSNWETDPTIKAMLVMIQAIHDLFHDITISNVFEVLTTDELITFECLNLGTKGFDLTDELYIKMNARGKQLTSFENFKANFIQLIEKHYKDKKLIHPIKGEISYSGYFSYRIEKEWTDLFWHYRGDKTIIDNEFFNFFEFITQMCYFIDNTNVNADSFTNHFKQYEQVYSNEGHLLFLFNSLDKLHEIYLESSLEELFDSVINIGSDSNKVTLFWNNCEYNNLFQQIISSPVVGNEDARTKIILFSLLKYLVIHGNPVEFEYLTDYLRILRNLLQARRQKNNTKYNTNVRINDFGNYWKLFSQLIVNDPFDQLISRQIHNKGTDISDQSLNNEIEKIQLRKLGKDLNKLEEFKYLSGQLYQIIPFLKIGNVDQISDSIYDIWSDNICDSIKISALIACGFEGVFVKDTKMGESWYFGKKGNWDYILTHDELSLSVVFQELVLKYLVKTGDAETRLKEIIKEWLLINNQDCTWKYYFIKYSSQFLSNLNYFVWGNDFNLRLLGTEGSNPLVANHINPYVLTVCKLVNNITICDERDCYLQYSGTSALKLKNGLEMYCEEEGWRIMKGSCLLEIDIISKFNIEEFNIHYLLKETSDKDRIEIVLDFINELIKNN</sequence>
<accession>A0AAI8C637</accession>
<dbReference type="RefSeq" id="WP_058699412.1">
    <property type="nucleotide sequence ID" value="NZ_CP013690.1"/>
</dbReference>
<dbReference type="EMBL" id="CP013690">
    <property type="protein sequence ID" value="ALU26636.1"/>
    <property type="molecule type" value="Genomic_DNA"/>
</dbReference>
<reference evidence="2 3" key="1">
    <citation type="journal article" date="2016" name="J. Zhejiang Univ. Sci. B">
        <title>Antibiotic resistance mechanisms of Myroides sp.</title>
        <authorList>
            <person name="Hu S."/>
            <person name="Yuan S."/>
            <person name="Qu H."/>
            <person name="Jiang T."/>
            <person name="Zhou Y."/>
            <person name="Wang M."/>
            <person name="Ming D."/>
        </authorList>
    </citation>
    <scope>NUCLEOTIDE SEQUENCE [LARGE SCALE GENOMIC DNA]</scope>
    <source>
        <strain evidence="2 3">PR63039</strain>
    </source>
</reference>
<dbReference type="Pfam" id="PF03235">
    <property type="entry name" value="GmrSD_N"/>
    <property type="match status" value="1"/>
</dbReference>